<dbReference type="PANTHER" id="PTHR33048:SF110">
    <property type="entry name" value="UBID FAMILY DECARBOXYLASE"/>
    <property type="match status" value="1"/>
</dbReference>
<sequence>MANGDPTHEEMLVEGIVFWVIALLFMVGRIWSRALTTGSIKQMASDDYVMIVTFLFYTALIVLLQFNVRYASNLMDPADLPEVLKHPDQVQSRIFGSKITLAVEQCMIHTQWGTKASILILYHRMTRGLRENTFNKILAGYMVFAYVFVQVTFFGVWCRPFNQYWALPPSNEQCAHYGHYCITMLVFNVSTDILMFCIPIPLILRAQMKPRKKALLVAVFSLGVFNIVASVLNKVYNWILPGSIVYMIWYVRESSTGIYVANATCCWPLLRRILGRASREWTDSHTPGAYPPTSGEAYYGEGKSKTRSRRSRHLAHHSTHLSAGGAGFSKLRSLGSKTVHSLHSSVSHSAFAAPPSPPSSQNKRLTSPSEEAFYCGAHTTSGGPLEVWRHVEYDINVSEEGRAPTASPPPMELRDLAGREIGGKDAATGHVAVVEVGRGQDAAVSRSSSSGSSSSGGRGGLRAFRSVRDVGKKGGRGRSRDRDGGGGRERAATAEEDEGRGGAARSGRSSPTVGWEVCQERKAADWP</sequence>
<feature type="transmembrane region" description="Helical" evidence="7">
    <location>
        <begin position="214"/>
        <end position="232"/>
    </location>
</feature>
<dbReference type="InterPro" id="IPR052337">
    <property type="entry name" value="SAT4-like"/>
</dbReference>
<feature type="compositionally biased region" description="Basic and acidic residues" evidence="6">
    <location>
        <begin position="466"/>
        <end position="493"/>
    </location>
</feature>
<dbReference type="Proteomes" id="UP000799438">
    <property type="component" value="Unassembled WGS sequence"/>
</dbReference>
<comment type="similarity">
    <text evidence="5">Belongs to the SAT4 family.</text>
</comment>
<dbReference type="EMBL" id="ML995479">
    <property type="protein sequence ID" value="KAF2144791.1"/>
    <property type="molecule type" value="Genomic_DNA"/>
</dbReference>
<feature type="transmembrane region" description="Helical" evidence="7">
    <location>
        <begin position="12"/>
        <end position="32"/>
    </location>
</feature>
<evidence type="ECO:0000256" key="1">
    <source>
        <dbReference type="ARBA" id="ARBA00004141"/>
    </source>
</evidence>
<proteinExistence type="inferred from homology"/>
<dbReference type="GeneID" id="54301491"/>
<evidence type="ECO:0000313" key="9">
    <source>
        <dbReference type="EMBL" id="KAF2144791.1"/>
    </source>
</evidence>
<evidence type="ECO:0000256" key="6">
    <source>
        <dbReference type="SAM" id="MobiDB-lite"/>
    </source>
</evidence>
<feature type="compositionally biased region" description="Basic residues" evidence="6">
    <location>
        <begin position="305"/>
        <end position="319"/>
    </location>
</feature>
<evidence type="ECO:0000256" key="3">
    <source>
        <dbReference type="ARBA" id="ARBA00022989"/>
    </source>
</evidence>
<name>A0A6A6BQD6_9PEZI</name>
<keyword evidence="2 7" id="KW-0812">Transmembrane</keyword>
<organism evidence="9 10">
    <name type="scientific">Aplosporella prunicola CBS 121167</name>
    <dbReference type="NCBI Taxonomy" id="1176127"/>
    <lineage>
        <taxon>Eukaryota</taxon>
        <taxon>Fungi</taxon>
        <taxon>Dikarya</taxon>
        <taxon>Ascomycota</taxon>
        <taxon>Pezizomycotina</taxon>
        <taxon>Dothideomycetes</taxon>
        <taxon>Dothideomycetes incertae sedis</taxon>
        <taxon>Botryosphaeriales</taxon>
        <taxon>Aplosporellaceae</taxon>
        <taxon>Aplosporella</taxon>
    </lineage>
</organism>
<evidence type="ECO:0000256" key="7">
    <source>
        <dbReference type="SAM" id="Phobius"/>
    </source>
</evidence>
<protein>
    <recommendedName>
        <fullName evidence="8">Rhodopsin domain-containing protein</fullName>
    </recommendedName>
</protein>
<dbReference type="AlphaFoldDB" id="A0A6A6BQD6"/>
<evidence type="ECO:0000256" key="5">
    <source>
        <dbReference type="ARBA" id="ARBA00038359"/>
    </source>
</evidence>
<gene>
    <name evidence="9" type="ORF">K452DRAFT_316711</name>
</gene>
<feature type="transmembrane region" description="Helical" evidence="7">
    <location>
        <begin position="177"/>
        <end position="202"/>
    </location>
</feature>
<reference evidence="9" key="1">
    <citation type="journal article" date="2020" name="Stud. Mycol.">
        <title>101 Dothideomycetes genomes: a test case for predicting lifestyles and emergence of pathogens.</title>
        <authorList>
            <person name="Haridas S."/>
            <person name="Albert R."/>
            <person name="Binder M."/>
            <person name="Bloem J."/>
            <person name="Labutti K."/>
            <person name="Salamov A."/>
            <person name="Andreopoulos B."/>
            <person name="Baker S."/>
            <person name="Barry K."/>
            <person name="Bills G."/>
            <person name="Bluhm B."/>
            <person name="Cannon C."/>
            <person name="Castanera R."/>
            <person name="Culley D."/>
            <person name="Daum C."/>
            <person name="Ezra D."/>
            <person name="Gonzalez J."/>
            <person name="Henrissat B."/>
            <person name="Kuo A."/>
            <person name="Liang C."/>
            <person name="Lipzen A."/>
            <person name="Lutzoni F."/>
            <person name="Magnuson J."/>
            <person name="Mondo S."/>
            <person name="Nolan M."/>
            <person name="Ohm R."/>
            <person name="Pangilinan J."/>
            <person name="Park H.-J."/>
            <person name="Ramirez L."/>
            <person name="Alfaro M."/>
            <person name="Sun H."/>
            <person name="Tritt A."/>
            <person name="Yoshinaga Y."/>
            <person name="Zwiers L.-H."/>
            <person name="Turgeon B."/>
            <person name="Goodwin S."/>
            <person name="Spatafora J."/>
            <person name="Crous P."/>
            <person name="Grigoriev I."/>
        </authorList>
    </citation>
    <scope>NUCLEOTIDE SEQUENCE</scope>
    <source>
        <strain evidence="9">CBS 121167</strain>
    </source>
</reference>
<feature type="region of interest" description="Disordered" evidence="6">
    <location>
        <begin position="281"/>
        <end position="323"/>
    </location>
</feature>
<feature type="transmembrane region" description="Helical" evidence="7">
    <location>
        <begin position="137"/>
        <end position="157"/>
    </location>
</feature>
<feature type="compositionally biased region" description="Basic and acidic residues" evidence="6">
    <location>
        <begin position="518"/>
        <end position="527"/>
    </location>
</feature>
<keyword evidence="10" id="KW-1185">Reference proteome</keyword>
<evidence type="ECO:0000256" key="2">
    <source>
        <dbReference type="ARBA" id="ARBA00022692"/>
    </source>
</evidence>
<feature type="region of interest" description="Disordered" evidence="6">
    <location>
        <begin position="440"/>
        <end position="527"/>
    </location>
</feature>
<dbReference type="Pfam" id="PF20684">
    <property type="entry name" value="Fung_rhodopsin"/>
    <property type="match status" value="1"/>
</dbReference>
<feature type="region of interest" description="Disordered" evidence="6">
    <location>
        <begin position="346"/>
        <end position="368"/>
    </location>
</feature>
<dbReference type="RefSeq" id="XP_033400503.1">
    <property type="nucleotide sequence ID" value="XM_033543994.1"/>
</dbReference>
<evidence type="ECO:0000313" key="10">
    <source>
        <dbReference type="Proteomes" id="UP000799438"/>
    </source>
</evidence>
<dbReference type="PANTHER" id="PTHR33048">
    <property type="entry name" value="PTH11-LIKE INTEGRAL MEMBRANE PROTEIN (AFU_ORTHOLOGUE AFUA_5G11245)"/>
    <property type="match status" value="1"/>
</dbReference>
<keyword evidence="3 7" id="KW-1133">Transmembrane helix</keyword>
<dbReference type="InterPro" id="IPR049326">
    <property type="entry name" value="Rhodopsin_dom_fungi"/>
</dbReference>
<accession>A0A6A6BQD6</accession>
<keyword evidence="4 7" id="KW-0472">Membrane</keyword>
<evidence type="ECO:0000256" key="4">
    <source>
        <dbReference type="ARBA" id="ARBA00023136"/>
    </source>
</evidence>
<dbReference type="GO" id="GO:0016020">
    <property type="term" value="C:membrane"/>
    <property type="evidence" value="ECO:0007669"/>
    <property type="project" value="UniProtKB-SubCell"/>
</dbReference>
<dbReference type="OrthoDB" id="3903189at2759"/>
<feature type="domain" description="Rhodopsin" evidence="8">
    <location>
        <begin position="29"/>
        <end position="271"/>
    </location>
</feature>
<comment type="subcellular location">
    <subcellularLocation>
        <location evidence="1">Membrane</location>
        <topology evidence="1">Multi-pass membrane protein</topology>
    </subcellularLocation>
</comment>
<evidence type="ECO:0000259" key="8">
    <source>
        <dbReference type="Pfam" id="PF20684"/>
    </source>
</evidence>
<feature type="transmembrane region" description="Helical" evidence="7">
    <location>
        <begin position="48"/>
        <end position="66"/>
    </location>
</feature>